<dbReference type="PROSITE" id="PS00154">
    <property type="entry name" value="ATPASE_E1_E2"/>
    <property type="match status" value="1"/>
</dbReference>
<keyword evidence="6 9" id="KW-1133">Transmembrane helix</keyword>
<keyword evidence="4" id="KW-0067">ATP-binding</keyword>
<feature type="transmembrane region" description="Helical" evidence="9">
    <location>
        <begin position="224"/>
        <end position="244"/>
    </location>
</feature>
<keyword evidence="7 9" id="KW-0472">Membrane</keyword>
<dbReference type="NCBIfam" id="TIGR01494">
    <property type="entry name" value="ATPase_P-type"/>
    <property type="match status" value="3"/>
</dbReference>
<dbReference type="Pfam" id="PF13246">
    <property type="entry name" value="Cation_ATPase"/>
    <property type="match status" value="1"/>
</dbReference>
<keyword evidence="5" id="KW-1278">Translocase</keyword>
<evidence type="ECO:0000256" key="5">
    <source>
        <dbReference type="ARBA" id="ARBA00022967"/>
    </source>
</evidence>
<dbReference type="InterPro" id="IPR036412">
    <property type="entry name" value="HAD-like_sf"/>
</dbReference>
<dbReference type="InterPro" id="IPR023214">
    <property type="entry name" value="HAD_sf"/>
</dbReference>
<dbReference type="Pfam" id="PF00689">
    <property type="entry name" value="Cation_ATPase_C"/>
    <property type="match status" value="1"/>
</dbReference>
<dbReference type="PANTHER" id="PTHR42861">
    <property type="entry name" value="CALCIUM-TRANSPORTING ATPASE"/>
    <property type="match status" value="1"/>
</dbReference>
<dbReference type="RefSeq" id="WP_155358256.1">
    <property type="nucleotide sequence ID" value="NZ_BAAAHL010000009.1"/>
</dbReference>
<feature type="transmembrane region" description="Helical" evidence="9">
    <location>
        <begin position="68"/>
        <end position="84"/>
    </location>
</feature>
<comment type="subcellular location">
    <subcellularLocation>
        <location evidence="1">Cell membrane</location>
        <topology evidence="1">Multi-pass membrane protein</topology>
    </subcellularLocation>
</comment>
<dbReference type="SUPFAM" id="SSF81660">
    <property type="entry name" value="Metal cation-transporting ATPase, ATP-binding domain N"/>
    <property type="match status" value="1"/>
</dbReference>
<proteinExistence type="predicted"/>
<reference evidence="11 12" key="1">
    <citation type="submission" date="2019-10" db="EMBL/GenBank/DDBJ databases">
        <title>Whole genome shotgun sequence of Acrocarpospora macrocephala NBRC 16266.</title>
        <authorList>
            <person name="Ichikawa N."/>
            <person name="Kimura A."/>
            <person name="Kitahashi Y."/>
            <person name="Komaki H."/>
            <person name="Oguchi A."/>
        </authorList>
    </citation>
    <scope>NUCLEOTIDE SEQUENCE [LARGE SCALE GENOMIC DNA]</scope>
    <source>
        <strain evidence="11 12">NBRC 16266</strain>
    </source>
</reference>
<dbReference type="InterPro" id="IPR044492">
    <property type="entry name" value="P_typ_ATPase_HD_dom"/>
</dbReference>
<comment type="caution">
    <text evidence="11">The sequence shown here is derived from an EMBL/GenBank/DDBJ whole genome shotgun (WGS) entry which is preliminary data.</text>
</comment>
<dbReference type="InterPro" id="IPR001757">
    <property type="entry name" value="P_typ_ATPase"/>
</dbReference>
<evidence type="ECO:0000259" key="10">
    <source>
        <dbReference type="SMART" id="SM00831"/>
    </source>
</evidence>
<dbReference type="PRINTS" id="PR00120">
    <property type="entry name" value="HATPASE"/>
</dbReference>
<feature type="transmembrane region" description="Helical" evidence="9">
    <location>
        <begin position="640"/>
        <end position="660"/>
    </location>
</feature>
<dbReference type="Proteomes" id="UP000331127">
    <property type="component" value="Unassembled WGS sequence"/>
</dbReference>
<dbReference type="Gene3D" id="2.70.150.10">
    <property type="entry name" value="Calcium-transporting ATPase, cytoplasmic transduction domain A"/>
    <property type="match status" value="1"/>
</dbReference>
<dbReference type="Pfam" id="PF00122">
    <property type="entry name" value="E1-E2_ATPase"/>
    <property type="match status" value="1"/>
</dbReference>
<dbReference type="SUPFAM" id="SSF56784">
    <property type="entry name" value="HAD-like"/>
    <property type="match status" value="1"/>
</dbReference>
<dbReference type="InterPro" id="IPR059000">
    <property type="entry name" value="ATPase_P-type_domA"/>
</dbReference>
<dbReference type="SFLD" id="SFLDS00003">
    <property type="entry name" value="Haloacid_Dehalogenase"/>
    <property type="match status" value="1"/>
</dbReference>
<feature type="transmembrane region" description="Helical" evidence="9">
    <location>
        <begin position="709"/>
        <end position="735"/>
    </location>
</feature>
<evidence type="ECO:0000256" key="8">
    <source>
        <dbReference type="ARBA" id="ARBA00049360"/>
    </source>
</evidence>
<evidence type="ECO:0000313" key="12">
    <source>
        <dbReference type="Proteomes" id="UP000331127"/>
    </source>
</evidence>
<gene>
    <name evidence="11" type="ORF">Amac_065740</name>
</gene>
<keyword evidence="3" id="KW-0547">Nucleotide-binding</keyword>
<accession>A0A5M3WU56</accession>
<evidence type="ECO:0000256" key="4">
    <source>
        <dbReference type="ARBA" id="ARBA00022840"/>
    </source>
</evidence>
<comment type="catalytic activity">
    <reaction evidence="8">
        <text>ATP + H2O = ADP + phosphate + H(+)</text>
        <dbReference type="Rhea" id="RHEA:13065"/>
        <dbReference type="ChEBI" id="CHEBI:15377"/>
        <dbReference type="ChEBI" id="CHEBI:15378"/>
        <dbReference type="ChEBI" id="CHEBI:30616"/>
        <dbReference type="ChEBI" id="CHEBI:43474"/>
        <dbReference type="ChEBI" id="CHEBI:456216"/>
    </reaction>
</comment>
<dbReference type="Pfam" id="PF00690">
    <property type="entry name" value="Cation_ATPase_N"/>
    <property type="match status" value="1"/>
</dbReference>
<dbReference type="SMART" id="SM00831">
    <property type="entry name" value="Cation_ATPase_N"/>
    <property type="match status" value="1"/>
</dbReference>
<sequence>MRTNTTLVAGLTSAEAEYRRATCGPNFVPIRRGRHLWDRLFTQLRDPMIVLLLAAGAIALAMRDIVDALVIGLVIAVNTTIGVLQELRAARAVDALADLAAPTARVRRDGADRVIPAAEVVPGDLMILTAGDVVAADAELAEAVQLQLDEAALTGESVPVDKIVTVGPDERRVWAGTVVTHGRGAAVVTAIGADSSLGRIAASLAGQRPRPTPLQTRLARLGRLLALSVLAASALVFVLGVLRGEPVLEMLLVGVSLAVAVVPESLPAVVTLALALGARRMAQRSAVVRRLPAVETLGSVSVLAVDKTGTLTEGRMVATRVWIPSGAEYEVTGSGYAPVGEIRPDPDDLSPLLRAVVLCNDAHLVPPGPDGEWSAAGDPLEAALLALAGKAGMDPAACQREYPRVSEVPFDSSRKRMTTVHRTPAGGWLVACKGAPDVIGDSAAALAKAAELAASGYRVIAVAENMSDMSPSMEGELRLLGLVAITDPPRADAAGAVAACMRAGIQFRLITGDHPAAARAVAERVGIPSAAAQVVTGPELAEGVSADRLAGARVFARTLPEQKLDIVQALQRDGHVVAMTGDGVNDGPALRRADIGVAMGRGGTEVARQAADLVLTDDNLRTVVSAVEEGRRIYANIRRFLRYGLSGGLAELLVMLAMPFFGPAVALQPAQILWINMLTHGLPGVAMGAEPADPGAMGRPPRPLRQSILGGLLAPIAGTGAAIAAIAVGLGAWAWATGRPWQTMIFITLGLAQLGVALAVRAPVPAEHQRRNRFLDLAVVTALIFQVAPMYLEPLRQLLRIEPLGAGELLLACGLAVIPGLVLAATRRRSR</sequence>
<feature type="domain" description="Cation-transporting P-type ATPase N-terminal" evidence="10">
    <location>
        <begin position="3"/>
        <end position="64"/>
    </location>
</feature>
<dbReference type="GO" id="GO:0005524">
    <property type="term" value="F:ATP binding"/>
    <property type="evidence" value="ECO:0007669"/>
    <property type="project" value="UniProtKB-KW"/>
</dbReference>
<organism evidence="11 12">
    <name type="scientific">Acrocarpospora macrocephala</name>
    <dbReference type="NCBI Taxonomy" id="150177"/>
    <lineage>
        <taxon>Bacteria</taxon>
        <taxon>Bacillati</taxon>
        <taxon>Actinomycetota</taxon>
        <taxon>Actinomycetes</taxon>
        <taxon>Streptosporangiales</taxon>
        <taxon>Streptosporangiaceae</taxon>
        <taxon>Acrocarpospora</taxon>
    </lineage>
</organism>
<name>A0A5M3WU56_9ACTN</name>
<dbReference type="GO" id="GO:0016887">
    <property type="term" value="F:ATP hydrolysis activity"/>
    <property type="evidence" value="ECO:0007669"/>
    <property type="project" value="InterPro"/>
</dbReference>
<dbReference type="InterPro" id="IPR006068">
    <property type="entry name" value="ATPase_P-typ_cation-transptr_C"/>
</dbReference>
<evidence type="ECO:0000256" key="6">
    <source>
        <dbReference type="ARBA" id="ARBA00022989"/>
    </source>
</evidence>
<dbReference type="Gene3D" id="3.40.50.1000">
    <property type="entry name" value="HAD superfamily/HAD-like"/>
    <property type="match status" value="1"/>
</dbReference>
<keyword evidence="12" id="KW-1185">Reference proteome</keyword>
<dbReference type="SFLD" id="SFLDF00027">
    <property type="entry name" value="p-type_atpase"/>
    <property type="match status" value="1"/>
</dbReference>
<dbReference type="SFLD" id="SFLDG00002">
    <property type="entry name" value="C1.7:_P-type_atpase_like"/>
    <property type="match status" value="1"/>
</dbReference>
<dbReference type="InterPro" id="IPR023298">
    <property type="entry name" value="ATPase_P-typ_TM_dom_sf"/>
</dbReference>
<evidence type="ECO:0000256" key="3">
    <source>
        <dbReference type="ARBA" id="ARBA00022741"/>
    </source>
</evidence>
<dbReference type="InterPro" id="IPR004014">
    <property type="entry name" value="ATPase_P-typ_cation-transptr_N"/>
</dbReference>
<dbReference type="InterPro" id="IPR018303">
    <property type="entry name" value="ATPase_P-typ_P_site"/>
</dbReference>
<protein>
    <submittedName>
        <fullName evidence="11">ATPase</fullName>
    </submittedName>
</protein>
<keyword evidence="2 9" id="KW-0812">Transmembrane</keyword>
<dbReference type="Gene3D" id="1.20.1110.10">
    <property type="entry name" value="Calcium-transporting ATPase, transmembrane domain"/>
    <property type="match status" value="1"/>
</dbReference>
<dbReference type="SUPFAM" id="SSF81653">
    <property type="entry name" value="Calcium ATPase, transduction domain A"/>
    <property type="match status" value="1"/>
</dbReference>
<feature type="transmembrane region" description="Helical" evidence="9">
    <location>
        <begin position="672"/>
        <end position="689"/>
    </location>
</feature>
<dbReference type="InterPro" id="IPR008250">
    <property type="entry name" value="ATPase_P-typ_transduc_dom_A_sf"/>
</dbReference>
<dbReference type="AlphaFoldDB" id="A0A5M3WU56"/>
<dbReference type="SUPFAM" id="SSF81665">
    <property type="entry name" value="Calcium ATPase, transmembrane domain M"/>
    <property type="match status" value="1"/>
</dbReference>
<feature type="transmembrane region" description="Helical" evidence="9">
    <location>
        <begin position="804"/>
        <end position="825"/>
    </location>
</feature>
<dbReference type="PRINTS" id="PR00119">
    <property type="entry name" value="CATATPASE"/>
</dbReference>
<dbReference type="GO" id="GO:0005886">
    <property type="term" value="C:plasma membrane"/>
    <property type="evidence" value="ECO:0007669"/>
    <property type="project" value="UniProtKB-SubCell"/>
</dbReference>
<evidence type="ECO:0000256" key="1">
    <source>
        <dbReference type="ARBA" id="ARBA00004651"/>
    </source>
</evidence>
<dbReference type="EMBL" id="BLAE01000041">
    <property type="protein sequence ID" value="GES12977.1"/>
    <property type="molecule type" value="Genomic_DNA"/>
</dbReference>
<dbReference type="Gene3D" id="3.40.1110.10">
    <property type="entry name" value="Calcium-transporting ATPase, cytoplasmic domain N"/>
    <property type="match status" value="1"/>
</dbReference>
<evidence type="ECO:0000256" key="2">
    <source>
        <dbReference type="ARBA" id="ARBA00022692"/>
    </source>
</evidence>
<evidence type="ECO:0000256" key="7">
    <source>
        <dbReference type="ARBA" id="ARBA00023136"/>
    </source>
</evidence>
<dbReference type="OrthoDB" id="9814270at2"/>
<feature type="transmembrane region" description="Helical" evidence="9">
    <location>
        <begin position="774"/>
        <end position="792"/>
    </location>
</feature>
<feature type="transmembrane region" description="Helical" evidence="9">
    <location>
        <begin position="250"/>
        <end position="276"/>
    </location>
</feature>
<dbReference type="InterPro" id="IPR023299">
    <property type="entry name" value="ATPase_P-typ_cyto_dom_N"/>
</dbReference>
<feature type="transmembrane region" description="Helical" evidence="9">
    <location>
        <begin position="741"/>
        <end position="762"/>
    </location>
</feature>
<feature type="transmembrane region" description="Helical" evidence="9">
    <location>
        <begin position="44"/>
        <end position="62"/>
    </location>
</feature>
<evidence type="ECO:0000313" key="11">
    <source>
        <dbReference type="EMBL" id="GES12977.1"/>
    </source>
</evidence>
<evidence type="ECO:0000256" key="9">
    <source>
        <dbReference type="SAM" id="Phobius"/>
    </source>
</evidence>